<evidence type="ECO:0000256" key="1">
    <source>
        <dbReference type="SAM" id="SignalP"/>
    </source>
</evidence>
<dbReference type="PANTHER" id="PTHR31047:SF0">
    <property type="entry name" value="MEIOTICALLY UP-REGULATED GENE 157 PROTEIN"/>
    <property type="match status" value="1"/>
</dbReference>
<keyword evidence="3" id="KW-1185">Reference proteome</keyword>
<keyword evidence="1" id="KW-0732">Signal</keyword>
<dbReference type="InterPro" id="IPR008313">
    <property type="entry name" value="GH125"/>
</dbReference>
<dbReference type="NCBIfam" id="TIGR01409">
    <property type="entry name" value="TAT_signal_seq"/>
    <property type="match status" value="1"/>
</dbReference>
<evidence type="ECO:0000313" key="2">
    <source>
        <dbReference type="EMBL" id="RKD91328.1"/>
    </source>
</evidence>
<dbReference type="InterPro" id="IPR019546">
    <property type="entry name" value="TAT_signal_bac_arc"/>
</dbReference>
<organism evidence="2 3">
    <name type="scientific">Mangrovibacterium diazotrophicum</name>
    <dbReference type="NCBI Taxonomy" id="1261403"/>
    <lineage>
        <taxon>Bacteria</taxon>
        <taxon>Pseudomonadati</taxon>
        <taxon>Bacteroidota</taxon>
        <taxon>Bacteroidia</taxon>
        <taxon>Marinilabiliales</taxon>
        <taxon>Prolixibacteraceae</taxon>
        <taxon>Mangrovibacterium</taxon>
    </lineage>
</organism>
<dbReference type="RefSeq" id="WP_120272642.1">
    <property type="nucleotide sequence ID" value="NZ_RAPN01000001.1"/>
</dbReference>
<dbReference type="OrthoDB" id="181472at2"/>
<dbReference type="InterPro" id="IPR012341">
    <property type="entry name" value="6hp_glycosidase-like_sf"/>
</dbReference>
<evidence type="ECO:0000313" key="3">
    <source>
        <dbReference type="Proteomes" id="UP000283387"/>
    </source>
</evidence>
<name>A0A419W794_9BACT</name>
<dbReference type="InterPro" id="IPR008928">
    <property type="entry name" value="6-hairpin_glycosidase_sf"/>
</dbReference>
<feature type="chain" id="PRO_5019407455" description="Secreted protein" evidence="1">
    <location>
        <begin position="22"/>
        <end position="477"/>
    </location>
</feature>
<dbReference type="Pfam" id="PF06824">
    <property type="entry name" value="Glyco_hydro_125"/>
    <property type="match status" value="1"/>
</dbReference>
<dbReference type="GO" id="GO:0005975">
    <property type="term" value="P:carbohydrate metabolic process"/>
    <property type="evidence" value="ECO:0007669"/>
    <property type="project" value="InterPro"/>
</dbReference>
<gene>
    <name evidence="2" type="ORF">BC643_1681</name>
</gene>
<dbReference type="Proteomes" id="UP000283387">
    <property type="component" value="Unassembled WGS sequence"/>
</dbReference>
<dbReference type="SUPFAM" id="SSF48208">
    <property type="entry name" value="Six-hairpin glycosidases"/>
    <property type="match status" value="1"/>
</dbReference>
<accession>A0A419W794</accession>
<protein>
    <recommendedName>
        <fullName evidence="4">Secreted protein</fullName>
    </recommendedName>
</protein>
<sequence>MTSRRNFLKASGLTVAGLAIAGTGSVWGTTSKTDYVSNRPPLAKRNFSSKAVEDAITATKAKLKDPKLAWMFENCFPNTLDTTVEFGMLNGKPDTFVITGDIHAMWLRDSSAQVWPYLPLANKDAELKKLLAGVIYRQTQCVLLDPYANAFNKTKEEKVEWMSDQTDMKQGLHERKWEIDSLCYTVRLAYHYWKTTGDDTVFDADWQKAAASIVDTFKVQQRKSGLGPYKFERETTRQLDTLSNHGYGRPLKPVGLINSSFRPSDDAVTYGFLIPSNLFAVTSLRQLAEISNKVTGDSSFAAGCLTLADEVEAAIRKYAIVKHPKYGKVYAFEVDGFGNHTFMDDANVPSLLALPYLGCVEENDSIYKNTRKLVWSEDNPYFFKGKAAEGIGGPHVGYDMVWPMSIIMRAMTSDDDAEIAWCVKTLRDTDADTGFMHETFHKDDPTNFSRSWFAWANTLFGELILKLVNEGKVDLLG</sequence>
<dbReference type="AlphaFoldDB" id="A0A419W794"/>
<feature type="signal peptide" evidence="1">
    <location>
        <begin position="1"/>
        <end position="21"/>
    </location>
</feature>
<dbReference type="EMBL" id="RAPN01000001">
    <property type="protein sequence ID" value="RKD91328.1"/>
    <property type="molecule type" value="Genomic_DNA"/>
</dbReference>
<comment type="caution">
    <text evidence="2">The sequence shown here is derived from an EMBL/GenBank/DDBJ whole genome shotgun (WGS) entry which is preliminary data.</text>
</comment>
<dbReference type="PIRSF" id="PIRSF028846">
    <property type="entry name" value="UCP028846"/>
    <property type="match status" value="1"/>
</dbReference>
<dbReference type="PROSITE" id="PS51318">
    <property type="entry name" value="TAT"/>
    <property type="match status" value="1"/>
</dbReference>
<reference evidence="2 3" key="1">
    <citation type="submission" date="2018-09" db="EMBL/GenBank/DDBJ databases">
        <title>Genomic Encyclopedia of Archaeal and Bacterial Type Strains, Phase II (KMG-II): from individual species to whole genera.</title>
        <authorList>
            <person name="Goeker M."/>
        </authorList>
    </citation>
    <scope>NUCLEOTIDE SEQUENCE [LARGE SCALE GENOMIC DNA]</scope>
    <source>
        <strain evidence="2 3">DSM 27148</strain>
    </source>
</reference>
<evidence type="ECO:0008006" key="4">
    <source>
        <dbReference type="Google" id="ProtNLM"/>
    </source>
</evidence>
<dbReference type="Gene3D" id="1.50.10.10">
    <property type="match status" value="1"/>
</dbReference>
<dbReference type="SMART" id="SM01149">
    <property type="entry name" value="DUF1237"/>
    <property type="match status" value="1"/>
</dbReference>
<proteinExistence type="predicted"/>
<dbReference type="PANTHER" id="PTHR31047">
    <property type="entry name" value="MEIOTICALLY UP-REGULATED GENE 157 PROTEIN"/>
    <property type="match status" value="1"/>
</dbReference>
<dbReference type="InterPro" id="IPR006311">
    <property type="entry name" value="TAT_signal"/>
</dbReference>